<dbReference type="Proteomes" id="UP000237662">
    <property type="component" value="Unassembled WGS sequence"/>
</dbReference>
<evidence type="ECO:0000256" key="3">
    <source>
        <dbReference type="ARBA" id="ARBA00022603"/>
    </source>
</evidence>
<feature type="domain" description="Methyltransferase small" evidence="6">
    <location>
        <begin position="183"/>
        <end position="345"/>
    </location>
</feature>
<dbReference type="Gene3D" id="3.40.50.150">
    <property type="entry name" value="Vaccinia Virus protein VP39"/>
    <property type="match status" value="2"/>
</dbReference>
<dbReference type="InterPro" id="IPR007848">
    <property type="entry name" value="Small_mtfrase_dom"/>
</dbReference>
<protein>
    <submittedName>
        <fullName evidence="8">16S rRNA (Guanine1207-N2)-methyltransferase</fullName>
    </submittedName>
</protein>
<dbReference type="GO" id="GO:0032259">
    <property type="term" value="P:methylation"/>
    <property type="evidence" value="ECO:0007669"/>
    <property type="project" value="UniProtKB-KW"/>
</dbReference>
<dbReference type="InterPro" id="IPR029063">
    <property type="entry name" value="SAM-dependent_MTases_sf"/>
</dbReference>
<evidence type="ECO:0000256" key="5">
    <source>
        <dbReference type="ARBA" id="ARBA00022691"/>
    </source>
</evidence>
<evidence type="ECO:0000313" key="8">
    <source>
        <dbReference type="EMBL" id="PPK86198.1"/>
    </source>
</evidence>
<dbReference type="PROSITE" id="PS00092">
    <property type="entry name" value="N6_MTASE"/>
    <property type="match status" value="1"/>
</dbReference>
<reference evidence="8 9" key="1">
    <citation type="submission" date="2018-02" db="EMBL/GenBank/DDBJ databases">
        <title>Genomic Encyclopedia of Archaeal and Bacterial Type Strains, Phase II (KMG-II): from individual species to whole genera.</title>
        <authorList>
            <person name="Goeker M."/>
        </authorList>
    </citation>
    <scope>NUCLEOTIDE SEQUENCE [LARGE SCALE GENOMIC DNA]</scope>
    <source>
        <strain evidence="8 9">DSM 29526</strain>
    </source>
</reference>
<evidence type="ECO:0000313" key="9">
    <source>
        <dbReference type="Proteomes" id="UP000237662"/>
    </source>
</evidence>
<dbReference type="InterPro" id="IPR002052">
    <property type="entry name" value="DNA_methylase_N6_adenine_CS"/>
</dbReference>
<accession>A0A2S6I4V7</accession>
<dbReference type="Pfam" id="PF05175">
    <property type="entry name" value="MTS"/>
    <property type="match status" value="1"/>
</dbReference>
<dbReference type="AlphaFoldDB" id="A0A2S6I4V7"/>
<organism evidence="8 9">
    <name type="scientific">Neolewinella xylanilytica</name>
    <dbReference type="NCBI Taxonomy" id="1514080"/>
    <lineage>
        <taxon>Bacteria</taxon>
        <taxon>Pseudomonadati</taxon>
        <taxon>Bacteroidota</taxon>
        <taxon>Saprospiria</taxon>
        <taxon>Saprospirales</taxon>
        <taxon>Lewinellaceae</taxon>
        <taxon>Neolewinella</taxon>
    </lineage>
</organism>
<dbReference type="GO" id="GO:0006364">
    <property type="term" value="P:rRNA processing"/>
    <property type="evidence" value="ECO:0007669"/>
    <property type="project" value="UniProtKB-KW"/>
</dbReference>
<keyword evidence="4 8" id="KW-0808">Transferase</keyword>
<dbReference type="SUPFAM" id="SSF53335">
    <property type="entry name" value="S-adenosyl-L-methionine-dependent methyltransferases"/>
    <property type="match status" value="1"/>
</dbReference>
<evidence type="ECO:0000259" key="6">
    <source>
        <dbReference type="Pfam" id="PF05175"/>
    </source>
</evidence>
<comment type="caution">
    <text evidence="8">The sequence shown here is derived from an EMBL/GenBank/DDBJ whole genome shotgun (WGS) entry which is preliminary data.</text>
</comment>
<dbReference type="GO" id="GO:0008757">
    <property type="term" value="F:S-adenosylmethionine-dependent methyltransferase activity"/>
    <property type="evidence" value="ECO:0007669"/>
    <property type="project" value="InterPro"/>
</dbReference>
<keyword evidence="1" id="KW-0963">Cytoplasm</keyword>
<dbReference type="Pfam" id="PF26049">
    <property type="entry name" value="RLMG_N"/>
    <property type="match status" value="1"/>
</dbReference>
<dbReference type="GO" id="GO:0008170">
    <property type="term" value="F:N-methyltransferase activity"/>
    <property type="evidence" value="ECO:0007669"/>
    <property type="project" value="UniProtKB-ARBA"/>
</dbReference>
<evidence type="ECO:0000256" key="4">
    <source>
        <dbReference type="ARBA" id="ARBA00022679"/>
    </source>
</evidence>
<feature type="domain" description="RlmG N-terminal" evidence="7">
    <location>
        <begin position="2"/>
        <end position="158"/>
    </location>
</feature>
<sequence>MIQRYPPTTDRSLTVFNAADRLLIDWAAALPDRPETMAVFHDRFGAVALSLPGSVHFVSTYHSQETALRLNAGNRSLPLANLLEEFTEPIEAAVLRVPKSLDLFELYLTRIAAAATPTTRVAGGFMTRHFTPRMLEVAGRYAGVVKQSRAEKKARLLLLEDFKVGAGAQVPMNAVEYAGKRYRQLPGVFSAGHIDYATDFLLQHWPDIPEPATITDLACGNGIIGDQLLQRYPDSRLVATDDSILSVASARTNLPSDRSTVFYAHTLKDLPDGSQDLVVTNPPFHFGHENNIDVSLALFREAREKLRSDGILVVVANRHLHYATHLRKWYAQVESAEENDKYVVYCCRKSDGGRPDTT</sequence>
<name>A0A2S6I4V7_9BACT</name>
<keyword evidence="5" id="KW-0949">S-adenosyl-L-methionine</keyword>
<evidence type="ECO:0000256" key="2">
    <source>
        <dbReference type="ARBA" id="ARBA00022552"/>
    </source>
</evidence>
<dbReference type="InterPro" id="IPR046977">
    <property type="entry name" value="RsmC/RlmG"/>
</dbReference>
<dbReference type="CDD" id="cd02440">
    <property type="entry name" value="AdoMet_MTases"/>
    <property type="match status" value="1"/>
</dbReference>
<gene>
    <name evidence="8" type="ORF">CLV84_3119</name>
</gene>
<proteinExistence type="predicted"/>
<keyword evidence="9" id="KW-1185">Reference proteome</keyword>
<dbReference type="PANTHER" id="PTHR47816:SF5">
    <property type="entry name" value="RIBOSOMAL RNA LARGE SUBUNIT METHYLTRANSFERASE G"/>
    <property type="match status" value="1"/>
</dbReference>
<dbReference type="PANTHER" id="PTHR47816">
    <property type="entry name" value="RIBOSOMAL RNA SMALL SUBUNIT METHYLTRANSFERASE C"/>
    <property type="match status" value="1"/>
</dbReference>
<keyword evidence="2" id="KW-0698">rRNA processing</keyword>
<dbReference type="EMBL" id="PTJC01000006">
    <property type="protein sequence ID" value="PPK86198.1"/>
    <property type="molecule type" value="Genomic_DNA"/>
</dbReference>
<dbReference type="GO" id="GO:0003676">
    <property type="term" value="F:nucleic acid binding"/>
    <property type="evidence" value="ECO:0007669"/>
    <property type="project" value="InterPro"/>
</dbReference>
<dbReference type="InterPro" id="IPR058679">
    <property type="entry name" value="RlmG_N"/>
</dbReference>
<dbReference type="RefSeq" id="WP_170067726.1">
    <property type="nucleotide sequence ID" value="NZ_PTJC01000006.1"/>
</dbReference>
<evidence type="ECO:0000259" key="7">
    <source>
        <dbReference type="Pfam" id="PF26049"/>
    </source>
</evidence>
<evidence type="ECO:0000256" key="1">
    <source>
        <dbReference type="ARBA" id="ARBA00022490"/>
    </source>
</evidence>
<keyword evidence="3 8" id="KW-0489">Methyltransferase</keyword>